<accession>K6WTM7</accession>
<dbReference type="eggNOG" id="COG1309">
    <property type="taxonomic scope" value="Bacteria"/>
</dbReference>
<dbReference type="InterPro" id="IPR009057">
    <property type="entry name" value="Homeodomain-like_sf"/>
</dbReference>
<sequence length="195" mass="21352">MPYESSGRVRQKRRTREALVAALHELMKSTAAPSTDEVARAAGISRATAYRYFPDQDALIRAAYPEIADRPHFSDDDGPSAVTDRVRVVVDLQLDIEKWEPQLRAALGSTLRSGAGPAPLRGGRAIGWFEDALTVLTPAWPAERVRQTAIRLRAVVGIEAWIWLIDIASVPPTDARSIMRDNAGAVLRSALDEIG</sequence>
<evidence type="ECO:0000256" key="2">
    <source>
        <dbReference type="PROSITE-ProRule" id="PRU00335"/>
    </source>
</evidence>
<dbReference type="InterPro" id="IPR001647">
    <property type="entry name" value="HTH_TetR"/>
</dbReference>
<dbReference type="GO" id="GO:0003677">
    <property type="term" value="F:DNA binding"/>
    <property type="evidence" value="ECO:0007669"/>
    <property type="project" value="UniProtKB-UniRule"/>
</dbReference>
<keyword evidence="5" id="KW-1185">Reference proteome</keyword>
<evidence type="ECO:0000256" key="1">
    <source>
        <dbReference type="ARBA" id="ARBA00023125"/>
    </source>
</evidence>
<evidence type="ECO:0000313" key="5">
    <source>
        <dbReference type="Proteomes" id="UP000008363"/>
    </source>
</evidence>
<proteinExistence type="predicted"/>
<dbReference type="PROSITE" id="PS50977">
    <property type="entry name" value="HTH_TETR_2"/>
    <property type="match status" value="1"/>
</dbReference>
<dbReference type="Proteomes" id="UP000008363">
    <property type="component" value="Unassembled WGS sequence"/>
</dbReference>
<gene>
    <name evidence="4" type="ORF">GORHZ_074_00070</name>
</gene>
<reference evidence="4 5" key="1">
    <citation type="submission" date="2012-08" db="EMBL/GenBank/DDBJ databases">
        <title>Whole genome shotgun sequence of Gordonia rhizosphera NBRC 16068.</title>
        <authorList>
            <person name="Takarada H."/>
            <person name="Isaki S."/>
            <person name="Hosoyama A."/>
            <person name="Tsuchikane K."/>
            <person name="Katsumata H."/>
            <person name="Baba S."/>
            <person name="Ohji S."/>
            <person name="Yamazaki S."/>
            <person name="Fujita N."/>
        </authorList>
    </citation>
    <scope>NUCLEOTIDE SEQUENCE [LARGE SCALE GENOMIC DNA]</scope>
    <source>
        <strain evidence="4 5">NBRC 16068</strain>
    </source>
</reference>
<dbReference type="EMBL" id="BAHC01000074">
    <property type="protein sequence ID" value="GAB89899.1"/>
    <property type="molecule type" value="Genomic_DNA"/>
</dbReference>
<evidence type="ECO:0000259" key="3">
    <source>
        <dbReference type="PROSITE" id="PS50977"/>
    </source>
</evidence>
<feature type="domain" description="HTH tetR-type" evidence="3">
    <location>
        <begin position="13"/>
        <end position="71"/>
    </location>
</feature>
<dbReference type="AlphaFoldDB" id="K6WTM7"/>
<organism evidence="4 5">
    <name type="scientific">Gordonia rhizosphera NBRC 16068</name>
    <dbReference type="NCBI Taxonomy" id="1108045"/>
    <lineage>
        <taxon>Bacteria</taxon>
        <taxon>Bacillati</taxon>
        <taxon>Actinomycetota</taxon>
        <taxon>Actinomycetes</taxon>
        <taxon>Mycobacteriales</taxon>
        <taxon>Gordoniaceae</taxon>
        <taxon>Gordonia</taxon>
    </lineage>
</organism>
<dbReference type="Gene3D" id="1.10.357.10">
    <property type="entry name" value="Tetracycline Repressor, domain 2"/>
    <property type="match status" value="1"/>
</dbReference>
<name>K6WTM7_9ACTN</name>
<dbReference type="Pfam" id="PF00440">
    <property type="entry name" value="TetR_N"/>
    <property type="match status" value="1"/>
</dbReference>
<protein>
    <submittedName>
        <fullName evidence="4">Putative TetR family transcriptional regulator</fullName>
    </submittedName>
</protein>
<feature type="DNA-binding region" description="H-T-H motif" evidence="2">
    <location>
        <begin position="34"/>
        <end position="53"/>
    </location>
</feature>
<comment type="caution">
    <text evidence="4">The sequence shown here is derived from an EMBL/GenBank/DDBJ whole genome shotgun (WGS) entry which is preliminary data.</text>
</comment>
<keyword evidence="1 2" id="KW-0238">DNA-binding</keyword>
<evidence type="ECO:0000313" key="4">
    <source>
        <dbReference type="EMBL" id="GAB89899.1"/>
    </source>
</evidence>
<dbReference type="SUPFAM" id="SSF46689">
    <property type="entry name" value="Homeodomain-like"/>
    <property type="match status" value="1"/>
</dbReference>